<evidence type="ECO:0008006" key="3">
    <source>
        <dbReference type="Google" id="ProtNLM"/>
    </source>
</evidence>
<dbReference type="AlphaFoldDB" id="A0A0M2SWN1"/>
<organism evidence="1 2">
    <name type="scientific">Mesobacillus campisalis</name>
    <dbReference type="NCBI Taxonomy" id="1408103"/>
    <lineage>
        <taxon>Bacteria</taxon>
        <taxon>Bacillati</taxon>
        <taxon>Bacillota</taxon>
        <taxon>Bacilli</taxon>
        <taxon>Bacillales</taxon>
        <taxon>Bacillaceae</taxon>
        <taxon>Mesobacillus</taxon>
    </lineage>
</organism>
<sequence length="105" mass="12113">MELKLAEELERKAKRQKLLMQIQILEGYRRNVRQALERLEDGKTIYRAAHASYTPSWQGETRQAYEQMASELNGAGNRSYTVGNDLMNAISGEIRRLQDKADALR</sequence>
<dbReference type="PATRIC" id="fig|1408103.3.peg.1438"/>
<evidence type="ECO:0000313" key="2">
    <source>
        <dbReference type="Proteomes" id="UP000034166"/>
    </source>
</evidence>
<protein>
    <recommendedName>
        <fullName evidence="3">DUF5082 domain-containing protein</fullName>
    </recommendedName>
</protein>
<reference evidence="1 2" key="1">
    <citation type="submission" date="2015-04" db="EMBL/GenBank/DDBJ databases">
        <title>Taxonomic description and genome sequence of Bacillus campisalis sp. nov., a novel member of the genus Bacillus isolated from solar saltern.</title>
        <authorList>
            <person name="Mathan Kumar R."/>
            <person name="Kaur G."/>
            <person name="Kumar A."/>
            <person name="Singh N.K."/>
            <person name="Kaur N."/>
            <person name="Kumar N."/>
            <person name="Mayilraj S."/>
        </authorList>
    </citation>
    <scope>NUCLEOTIDE SEQUENCE [LARGE SCALE GENOMIC DNA]</scope>
    <source>
        <strain evidence="1 2">SA2-6</strain>
    </source>
</reference>
<name>A0A0M2SWN1_9BACI</name>
<dbReference type="EMBL" id="LAYY01000005">
    <property type="protein sequence ID" value="KKK38969.1"/>
    <property type="molecule type" value="Genomic_DNA"/>
</dbReference>
<dbReference type="OrthoDB" id="2903441at2"/>
<dbReference type="RefSeq" id="WP_046522903.1">
    <property type="nucleotide sequence ID" value="NZ_LAYY01000005.1"/>
</dbReference>
<dbReference type="SUPFAM" id="SSF140453">
    <property type="entry name" value="EsxAB dimer-like"/>
    <property type="match status" value="1"/>
</dbReference>
<dbReference type="InterPro" id="IPR036689">
    <property type="entry name" value="ESAT-6-like_sf"/>
</dbReference>
<accession>A0A0M2SWN1</accession>
<keyword evidence="2" id="KW-1185">Reference proteome</keyword>
<dbReference type="Proteomes" id="UP000034166">
    <property type="component" value="Unassembled WGS sequence"/>
</dbReference>
<gene>
    <name evidence="1" type="ORF">WQ57_06385</name>
</gene>
<proteinExistence type="predicted"/>
<evidence type="ECO:0000313" key="1">
    <source>
        <dbReference type="EMBL" id="KKK38969.1"/>
    </source>
</evidence>
<comment type="caution">
    <text evidence="1">The sequence shown here is derived from an EMBL/GenBank/DDBJ whole genome shotgun (WGS) entry which is preliminary data.</text>
</comment>